<name>A0A2N5SC31_9BASI</name>
<dbReference type="EMBL" id="PGCJ01001045">
    <property type="protein sequence ID" value="PLW10800.1"/>
    <property type="molecule type" value="Genomic_DNA"/>
</dbReference>
<gene>
    <name evidence="1" type="ORF">PCANC_23734</name>
</gene>
<evidence type="ECO:0000313" key="2">
    <source>
        <dbReference type="Proteomes" id="UP000235388"/>
    </source>
</evidence>
<accession>A0A2N5SC31</accession>
<dbReference type="Proteomes" id="UP000235388">
    <property type="component" value="Unassembled WGS sequence"/>
</dbReference>
<comment type="caution">
    <text evidence="1">The sequence shown here is derived from an EMBL/GenBank/DDBJ whole genome shotgun (WGS) entry which is preliminary data.</text>
</comment>
<keyword evidence="2" id="KW-1185">Reference proteome</keyword>
<organism evidence="1 2">
    <name type="scientific">Puccinia coronata f. sp. avenae</name>
    <dbReference type="NCBI Taxonomy" id="200324"/>
    <lineage>
        <taxon>Eukaryota</taxon>
        <taxon>Fungi</taxon>
        <taxon>Dikarya</taxon>
        <taxon>Basidiomycota</taxon>
        <taxon>Pucciniomycotina</taxon>
        <taxon>Pucciniomycetes</taxon>
        <taxon>Pucciniales</taxon>
        <taxon>Pucciniaceae</taxon>
        <taxon>Puccinia</taxon>
    </lineage>
</organism>
<sequence>MNVKNIKKGVDKKTPVKPRLHAVLPGGDVVAPGERLVPARRGITPRRAGTRLYQPAEKLFLGEQVQAGTCLPRDNSSTSCYKLVPARRGVISRQAGTGFDLLGEE</sequence>
<dbReference type="AlphaFoldDB" id="A0A2N5SC31"/>
<evidence type="ECO:0000313" key="1">
    <source>
        <dbReference type="EMBL" id="PLW10800.1"/>
    </source>
</evidence>
<proteinExistence type="predicted"/>
<protein>
    <submittedName>
        <fullName evidence="1">Uncharacterized protein</fullName>
    </submittedName>
</protein>
<reference evidence="1 2" key="1">
    <citation type="submission" date="2017-11" db="EMBL/GenBank/DDBJ databases">
        <title>De novo assembly and phasing of dikaryotic genomes from two isolates of Puccinia coronata f. sp. avenae, the causal agent of oat crown rust.</title>
        <authorList>
            <person name="Miller M.E."/>
            <person name="Zhang Y."/>
            <person name="Omidvar V."/>
            <person name="Sperschneider J."/>
            <person name="Schwessinger B."/>
            <person name="Raley C."/>
            <person name="Palmer J.M."/>
            <person name="Garnica D."/>
            <person name="Upadhyaya N."/>
            <person name="Rathjen J."/>
            <person name="Taylor J.M."/>
            <person name="Park R.F."/>
            <person name="Dodds P.N."/>
            <person name="Hirsch C.D."/>
            <person name="Kianian S.F."/>
            <person name="Figueroa M."/>
        </authorList>
    </citation>
    <scope>NUCLEOTIDE SEQUENCE [LARGE SCALE GENOMIC DNA]</scope>
    <source>
        <strain evidence="1">12NC29</strain>
    </source>
</reference>